<dbReference type="Proteomes" id="UP000664132">
    <property type="component" value="Unassembled WGS sequence"/>
</dbReference>
<keyword evidence="3" id="KW-0479">Metal-binding</keyword>
<evidence type="ECO:0000256" key="1">
    <source>
        <dbReference type="ARBA" id="ARBA00001954"/>
    </source>
</evidence>
<dbReference type="PANTHER" id="PTHR43779:SF2">
    <property type="entry name" value="ALPHA-KETOGLUTARATE-DEPENDENT XANTHINE DIOXYGENASE XAN1"/>
    <property type="match status" value="1"/>
</dbReference>
<name>A0A8H7WHL8_9HELO</name>
<protein>
    <recommendedName>
        <fullName evidence="7">TauD/TfdA-like domain-containing protein</fullName>
    </recommendedName>
</protein>
<dbReference type="InterPro" id="IPR003819">
    <property type="entry name" value="TauD/TfdA-like"/>
</dbReference>
<dbReference type="Gene3D" id="3.60.130.10">
    <property type="entry name" value="Clavaminate synthase-like"/>
    <property type="match status" value="1"/>
</dbReference>
<evidence type="ECO:0000256" key="5">
    <source>
        <dbReference type="ARBA" id="ARBA00023002"/>
    </source>
</evidence>
<evidence type="ECO:0000256" key="2">
    <source>
        <dbReference type="ARBA" id="ARBA00005896"/>
    </source>
</evidence>
<sequence length="362" mass="41074">MPHSVEPKTSIRVVPIVHTKEKSNVKFAAEVYGVDLNNFSDEDFKIIEDALHLHKLLIFKEQPEMLSPQQQYKLTSMFDTNGPGGFAHAGDEKVLMVHNGVEIKGIPQRIALPCQPEVHVLGRGRVPPSHYQLPDDLDMVGATHPKFHLPPHIPKEDVENGASRFYQWHFDAALYDISPPRVGCLLAVRTPKGPDCTVRWEDDEGKTMTVGPVDVDRSFHSSWPYLATEGLEMPVTEDILADGTKIAYEASKLKTYPMVWTNPKTGEKSLQVHGQAAWKLYLKDSPEEPTRFVDDLKEVRQFMDRIMRPAIVPSNIYAHHHSEQDVVLWYNRALWHSITEFPDSYGPRIMHQCNVAASDDPM</sequence>
<dbReference type="EMBL" id="JAFJYH010000014">
    <property type="protein sequence ID" value="KAG4425081.1"/>
    <property type="molecule type" value="Genomic_DNA"/>
</dbReference>
<dbReference type="OrthoDB" id="93019at2759"/>
<keyword evidence="6" id="KW-0408">Iron</keyword>
<evidence type="ECO:0000256" key="4">
    <source>
        <dbReference type="ARBA" id="ARBA00022964"/>
    </source>
</evidence>
<comment type="similarity">
    <text evidence="2">Belongs to the TfdA dioxygenase family.</text>
</comment>
<dbReference type="PANTHER" id="PTHR43779">
    <property type="entry name" value="DIOXYGENASE RV0097-RELATED"/>
    <property type="match status" value="1"/>
</dbReference>
<organism evidence="8 9">
    <name type="scientific">Cadophora malorum</name>
    <dbReference type="NCBI Taxonomy" id="108018"/>
    <lineage>
        <taxon>Eukaryota</taxon>
        <taxon>Fungi</taxon>
        <taxon>Dikarya</taxon>
        <taxon>Ascomycota</taxon>
        <taxon>Pezizomycotina</taxon>
        <taxon>Leotiomycetes</taxon>
        <taxon>Helotiales</taxon>
        <taxon>Ploettnerulaceae</taxon>
        <taxon>Cadophora</taxon>
    </lineage>
</organism>
<proteinExistence type="inferred from homology"/>
<keyword evidence="5" id="KW-0560">Oxidoreductase</keyword>
<evidence type="ECO:0000313" key="9">
    <source>
        <dbReference type="Proteomes" id="UP000664132"/>
    </source>
</evidence>
<accession>A0A8H7WHL8</accession>
<dbReference type="InterPro" id="IPR042098">
    <property type="entry name" value="TauD-like_sf"/>
</dbReference>
<reference evidence="8" key="1">
    <citation type="submission" date="2021-02" db="EMBL/GenBank/DDBJ databases">
        <title>Genome sequence Cadophora malorum strain M34.</title>
        <authorList>
            <person name="Stefanovic E."/>
            <person name="Vu D."/>
            <person name="Scully C."/>
            <person name="Dijksterhuis J."/>
            <person name="Roader J."/>
            <person name="Houbraken J."/>
        </authorList>
    </citation>
    <scope>NUCLEOTIDE SEQUENCE</scope>
    <source>
        <strain evidence="8">M34</strain>
    </source>
</reference>
<dbReference type="GO" id="GO:0051213">
    <property type="term" value="F:dioxygenase activity"/>
    <property type="evidence" value="ECO:0007669"/>
    <property type="project" value="UniProtKB-KW"/>
</dbReference>
<dbReference type="InterPro" id="IPR051178">
    <property type="entry name" value="TfdA_dioxygenase"/>
</dbReference>
<evidence type="ECO:0000259" key="7">
    <source>
        <dbReference type="Pfam" id="PF02668"/>
    </source>
</evidence>
<evidence type="ECO:0000256" key="3">
    <source>
        <dbReference type="ARBA" id="ARBA00022723"/>
    </source>
</evidence>
<feature type="domain" description="TauD/TfdA-like" evidence="7">
    <location>
        <begin position="252"/>
        <end position="353"/>
    </location>
</feature>
<gene>
    <name evidence="8" type="ORF">IFR04_001851</name>
</gene>
<evidence type="ECO:0000313" key="8">
    <source>
        <dbReference type="EMBL" id="KAG4425081.1"/>
    </source>
</evidence>
<keyword evidence="9" id="KW-1185">Reference proteome</keyword>
<comment type="cofactor">
    <cofactor evidence="1">
        <name>Fe(2+)</name>
        <dbReference type="ChEBI" id="CHEBI:29033"/>
    </cofactor>
</comment>
<dbReference type="SUPFAM" id="SSF51197">
    <property type="entry name" value="Clavaminate synthase-like"/>
    <property type="match status" value="1"/>
</dbReference>
<comment type="caution">
    <text evidence="8">The sequence shown here is derived from an EMBL/GenBank/DDBJ whole genome shotgun (WGS) entry which is preliminary data.</text>
</comment>
<dbReference type="AlphaFoldDB" id="A0A8H7WHL8"/>
<keyword evidence="4" id="KW-0223">Dioxygenase</keyword>
<evidence type="ECO:0000256" key="6">
    <source>
        <dbReference type="ARBA" id="ARBA00023004"/>
    </source>
</evidence>
<dbReference type="Pfam" id="PF02668">
    <property type="entry name" value="TauD"/>
    <property type="match status" value="1"/>
</dbReference>
<dbReference type="GO" id="GO:0046872">
    <property type="term" value="F:metal ion binding"/>
    <property type="evidence" value="ECO:0007669"/>
    <property type="project" value="UniProtKB-KW"/>
</dbReference>